<keyword evidence="3" id="KW-1185">Reference proteome</keyword>
<reference evidence="2 3" key="1">
    <citation type="submission" date="2017-04" db="EMBL/GenBank/DDBJ databases">
        <authorList>
            <person name="Afonso C.L."/>
            <person name="Miller P.J."/>
            <person name="Scott M.A."/>
            <person name="Spackman E."/>
            <person name="Goraichik I."/>
            <person name="Dimitrov K.M."/>
            <person name="Suarez D.L."/>
            <person name="Swayne D.E."/>
        </authorList>
    </citation>
    <scope>NUCLEOTIDE SEQUENCE [LARGE SCALE GENOMIC DNA]</scope>
    <source>
        <strain evidence="2 3">DSM 12816</strain>
    </source>
</reference>
<name>A0A1W2C535_9FIRM</name>
<feature type="coiled-coil region" evidence="1">
    <location>
        <begin position="176"/>
        <end position="226"/>
    </location>
</feature>
<dbReference type="RefSeq" id="WP_084235244.1">
    <property type="nucleotide sequence ID" value="NZ_FWXW01000007.1"/>
</dbReference>
<proteinExistence type="predicted"/>
<protein>
    <submittedName>
        <fullName evidence="2">Uncharacterized protein</fullName>
    </submittedName>
</protein>
<evidence type="ECO:0000256" key="1">
    <source>
        <dbReference type="SAM" id="Coils"/>
    </source>
</evidence>
<accession>A0A1W2C535</accession>
<evidence type="ECO:0000313" key="3">
    <source>
        <dbReference type="Proteomes" id="UP000192790"/>
    </source>
</evidence>
<gene>
    <name evidence="2" type="ORF">SAMN02745168_2569</name>
</gene>
<dbReference type="OrthoDB" id="1869264at2"/>
<organism evidence="2 3">
    <name type="scientific">Papillibacter cinnamivorans DSM 12816</name>
    <dbReference type="NCBI Taxonomy" id="1122930"/>
    <lineage>
        <taxon>Bacteria</taxon>
        <taxon>Bacillati</taxon>
        <taxon>Bacillota</taxon>
        <taxon>Clostridia</taxon>
        <taxon>Eubacteriales</taxon>
        <taxon>Oscillospiraceae</taxon>
        <taxon>Papillibacter</taxon>
    </lineage>
</organism>
<dbReference type="AlphaFoldDB" id="A0A1W2C535"/>
<dbReference type="Proteomes" id="UP000192790">
    <property type="component" value="Unassembled WGS sequence"/>
</dbReference>
<evidence type="ECO:0000313" key="2">
    <source>
        <dbReference type="EMBL" id="SMC80365.1"/>
    </source>
</evidence>
<dbReference type="STRING" id="1122930.SAMN02745168_2569"/>
<keyword evidence="1" id="KW-0175">Coiled coil</keyword>
<dbReference type="EMBL" id="FWXW01000007">
    <property type="protein sequence ID" value="SMC80365.1"/>
    <property type="molecule type" value="Genomic_DNA"/>
</dbReference>
<sequence>MAKGSMYGILSDEDKKKVDQNTAVWESATAAGDAAAANAAHINNAVIYAGYGYNTNRDGSQQTPMEGVAQTDAASGGTGYINDIYDNQYKAGTASLTADYENNLTSLGRAQEQIEPTYYAARNSAASDTARSKDAWNEYAAAQGLNSGAGGQAEIARNSAYQANMTALGQAEADAEADAELQRQQLQADYTAAIEQVRAEQEAERNQALLEEYYRQQDQRQEAEETAYSRALQKAQILASVGDYSAYKALGYTDAEIAALQKYYKDNL</sequence>